<protein>
    <submittedName>
        <fullName evidence="1">Uncharacterized protein</fullName>
    </submittedName>
</protein>
<reference evidence="1 2" key="1">
    <citation type="journal article" date="2015" name="Genome Biol.">
        <title>Comparative genomics of Steinernema reveals deeply conserved gene regulatory networks.</title>
        <authorList>
            <person name="Dillman A.R."/>
            <person name="Macchietto M."/>
            <person name="Porter C.F."/>
            <person name="Rogers A."/>
            <person name="Williams B."/>
            <person name="Antoshechkin I."/>
            <person name="Lee M.M."/>
            <person name="Goodwin Z."/>
            <person name="Lu X."/>
            <person name="Lewis E.E."/>
            <person name="Goodrich-Blair H."/>
            <person name="Stock S.P."/>
            <person name="Adams B.J."/>
            <person name="Sternberg P.W."/>
            <person name="Mortazavi A."/>
        </authorList>
    </citation>
    <scope>NUCLEOTIDE SEQUENCE [LARGE SCALE GENOMIC DNA]</scope>
    <source>
        <strain evidence="1 2">ALL</strain>
    </source>
</reference>
<dbReference type="Proteomes" id="UP000298663">
    <property type="component" value="Unassembled WGS sequence"/>
</dbReference>
<sequence length="66" mass="7535">MHRVLATRFCLPNGCANPSVDHIFPLSRSCRAASSLARRFKLLKSFSSHLFARLLLLVLINRLREL</sequence>
<proteinExistence type="predicted"/>
<accession>A0A4U5PC03</accession>
<dbReference type="EMBL" id="AZBU02000002">
    <property type="protein sequence ID" value="TKR93919.1"/>
    <property type="molecule type" value="Genomic_DNA"/>
</dbReference>
<comment type="caution">
    <text evidence="1">The sequence shown here is derived from an EMBL/GenBank/DDBJ whole genome shotgun (WGS) entry which is preliminary data.</text>
</comment>
<evidence type="ECO:0000313" key="1">
    <source>
        <dbReference type="EMBL" id="TKR93919.1"/>
    </source>
</evidence>
<gene>
    <name evidence="1" type="ORF">L596_008285</name>
</gene>
<dbReference type="AlphaFoldDB" id="A0A4U5PC03"/>
<name>A0A4U5PC03_STECR</name>
<keyword evidence="2" id="KW-1185">Reference proteome</keyword>
<organism evidence="1 2">
    <name type="scientific">Steinernema carpocapsae</name>
    <name type="common">Entomopathogenic nematode</name>
    <dbReference type="NCBI Taxonomy" id="34508"/>
    <lineage>
        <taxon>Eukaryota</taxon>
        <taxon>Metazoa</taxon>
        <taxon>Ecdysozoa</taxon>
        <taxon>Nematoda</taxon>
        <taxon>Chromadorea</taxon>
        <taxon>Rhabditida</taxon>
        <taxon>Tylenchina</taxon>
        <taxon>Panagrolaimomorpha</taxon>
        <taxon>Strongyloidoidea</taxon>
        <taxon>Steinernematidae</taxon>
        <taxon>Steinernema</taxon>
    </lineage>
</organism>
<evidence type="ECO:0000313" key="2">
    <source>
        <dbReference type="Proteomes" id="UP000298663"/>
    </source>
</evidence>
<reference evidence="1 2" key="2">
    <citation type="journal article" date="2019" name="G3 (Bethesda)">
        <title>Hybrid Assembly of the Genome of the Entomopathogenic Nematode Steinernema carpocapsae Identifies the X-Chromosome.</title>
        <authorList>
            <person name="Serra L."/>
            <person name="Macchietto M."/>
            <person name="Macias-Munoz A."/>
            <person name="McGill C.J."/>
            <person name="Rodriguez I.M."/>
            <person name="Rodriguez B."/>
            <person name="Murad R."/>
            <person name="Mortazavi A."/>
        </authorList>
    </citation>
    <scope>NUCLEOTIDE SEQUENCE [LARGE SCALE GENOMIC DNA]</scope>
    <source>
        <strain evidence="1 2">ALL</strain>
    </source>
</reference>